<dbReference type="EMBL" id="JAASQJ010000003">
    <property type="protein sequence ID" value="NIJ54102.1"/>
    <property type="molecule type" value="Genomic_DNA"/>
</dbReference>
<sequence length="30" mass="3424">MSLFLSSVKYSSQRRDIVLIGTIFSVFLTD</sequence>
<comment type="caution">
    <text evidence="1">The sequence shown here is derived from an EMBL/GenBank/DDBJ whole genome shotgun (WGS) entry which is preliminary data.</text>
</comment>
<evidence type="ECO:0000313" key="1">
    <source>
        <dbReference type="EMBL" id="NIJ54102.1"/>
    </source>
</evidence>
<proteinExistence type="predicted"/>
<organism evidence="1 2">
    <name type="scientific">Dyadobacter arcticus</name>
    <dbReference type="NCBI Taxonomy" id="1078754"/>
    <lineage>
        <taxon>Bacteria</taxon>
        <taxon>Pseudomonadati</taxon>
        <taxon>Bacteroidota</taxon>
        <taxon>Cytophagia</taxon>
        <taxon>Cytophagales</taxon>
        <taxon>Spirosomataceae</taxon>
        <taxon>Dyadobacter</taxon>
    </lineage>
</organism>
<gene>
    <name evidence="1" type="ORF">FHS68_003284</name>
</gene>
<dbReference type="Proteomes" id="UP001179181">
    <property type="component" value="Unassembled WGS sequence"/>
</dbReference>
<accession>A0ABX0UMH1</accession>
<name>A0ABX0UMH1_9BACT</name>
<protein>
    <submittedName>
        <fullName evidence="1">Uncharacterized protein</fullName>
    </submittedName>
</protein>
<evidence type="ECO:0000313" key="2">
    <source>
        <dbReference type="Proteomes" id="UP001179181"/>
    </source>
</evidence>
<keyword evidence="2" id="KW-1185">Reference proteome</keyword>
<reference evidence="1 2" key="1">
    <citation type="submission" date="2020-03" db="EMBL/GenBank/DDBJ databases">
        <title>Genomic Encyclopedia of Type Strains, Phase IV (KMG-IV): sequencing the most valuable type-strain genomes for metagenomic binning, comparative biology and taxonomic classification.</title>
        <authorList>
            <person name="Goeker M."/>
        </authorList>
    </citation>
    <scope>NUCLEOTIDE SEQUENCE [LARGE SCALE GENOMIC DNA]</scope>
    <source>
        <strain evidence="1 2">DSM 102865</strain>
    </source>
</reference>